<dbReference type="GO" id="GO:0020037">
    <property type="term" value="F:heme binding"/>
    <property type="evidence" value="ECO:0007669"/>
    <property type="project" value="TreeGrafter"/>
</dbReference>
<dbReference type="Pfam" id="PF01292">
    <property type="entry name" value="Ni_hydr_CYTB"/>
    <property type="match status" value="1"/>
</dbReference>
<reference evidence="15 16" key="1">
    <citation type="submission" date="2019-06" db="EMBL/GenBank/DDBJ databases">
        <title>Genome sequence of Rhodobacteraceae bacterium D4M1.</title>
        <authorList>
            <person name="Cao J."/>
        </authorList>
    </citation>
    <scope>NUCLEOTIDE SEQUENCE [LARGE SCALE GENOMIC DNA]</scope>
    <source>
        <strain evidence="15 16">D4M1</strain>
    </source>
</reference>
<comment type="cofactor">
    <cofactor evidence="1">
        <name>heme b</name>
        <dbReference type="ChEBI" id="CHEBI:60344"/>
    </cofactor>
</comment>
<name>A0A5B8FHY9_9RHOB</name>
<feature type="transmembrane region" description="Helical" evidence="13">
    <location>
        <begin position="151"/>
        <end position="173"/>
    </location>
</feature>
<keyword evidence="9 13" id="KW-1133">Transmembrane helix</keyword>
<feature type="transmembrane region" description="Helical" evidence="13">
    <location>
        <begin position="52"/>
        <end position="73"/>
    </location>
</feature>
<proteinExistence type="inferred from homology"/>
<evidence type="ECO:0000256" key="5">
    <source>
        <dbReference type="ARBA" id="ARBA00022617"/>
    </source>
</evidence>
<evidence type="ECO:0000256" key="4">
    <source>
        <dbReference type="ARBA" id="ARBA00022475"/>
    </source>
</evidence>
<dbReference type="EMBL" id="CP040818">
    <property type="protein sequence ID" value="QDL93031.1"/>
    <property type="molecule type" value="Genomic_DNA"/>
</dbReference>
<dbReference type="GO" id="GO:0005886">
    <property type="term" value="C:plasma membrane"/>
    <property type="evidence" value="ECO:0007669"/>
    <property type="project" value="UniProtKB-SubCell"/>
</dbReference>
<dbReference type="InterPro" id="IPR011577">
    <property type="entry name" value="Cyt_b561_bac/Ni-Hgenase"/>
</dbReference>
<evidence type="ECO:0000256" key="2">
    <source>
        <dbReference type="ARBA" id="ARBA00004651"/>
    </source>
</evidence>
<sequence length="185" mass="19961">MADGIHYHGLQRLLHWTIALLVIFMVPAGLVISDFSNKQAVEVVLGPAGFDTLYALHKSTGFAILALMILRIASRLAWRAPPYYPPLTRFEHIASSSVHGILYLLLLVVPVLGWLGVSAYPAPLPVYGLFEMPAISAPDQPFAERVLGVHGVLGISIGVLAAIHIVAALYHGLLKRDGVLGRMIG</sequence>
<evidence type="ECO:0000256" key="9">
    <source>
        <dbReference type="ARBA" id="ARBA00022989"/>
    </source>
</evidence>
<keyword evidence="8" id="KW-0249">Electron transport</keyword>
<evidence type="ECO:0000256" key="11">
    <source>
        <dbReference type="ARBA" id="ARBA00023136"/>
    </source>
</evidence>
<evidence type="ECO:0000256" key="12">
    <source>
        <dbReference type="ARBA" id="ARBA00037975"/>
    </source>
</evidence>
<gene>
    <name evidence="15" type="ORF">FDP22_15310</name>
</gene>
<evidence type="ECO:0000256" key="10">
    <source>
        <dbReference type="ARBA" id="ARBA00023004"/>
    </source>
</evidence>
<protein>
    <submittedName>
        <fullName evidence="15">Cytochrome b</fullName>
    </submittedName>
</protein>
<keyword evidence="4" id="KW-1003">Cell membrane</keyword>
<evidence type="ECO:0000256" key="13">
    <source>
        <dbReference type="SAM" id="Phobius"/>
    </source>
</evidence>
<dbReference type="Proteomes" id="UP000305888">
    <property type="component" value="Chromosome"/>
</dbReference>
<dbReference type="GO" id="GO:0022904">
    <property type="term" value="P:respiratory electron transport chain"/>
    <property type="evidence" value="ECO:0007669"/>
    <property type="project" value="InterPro"/>
</dbReference>
<dbReference type="PANTHER" id="PTHR30529">
    <property type="entry name" value="CYTOCHROME B561"/>
    <property type="match status" value="1"/>
</dbReference>
<dbReference type="KEGG" id="ppru:FDP22_15310"/>
<dbReference type="AlphaFoldDB" id="A0A5B8FHY9"/>
<dbReference type="SUPFAM" id="SSF81342">
    <property type="entry name" value="Transmembrane di-heme cytochromes"/>
    <property type="match status" value="1"/>
</dbReference>
<organism evidence="15 16">
    <name type="scientific">Paroceanicella profunda</name>
    <dbReference type="NCBI Taxonomy" id="2579971"/>
    <lineage>
        <taxon>Bacteria</taxon>
        <taxon>Pseudomonadati</taxon>
        <taxon>Pseudomonadota</taxon>
        <taxon>Alphaproteobacteria</taxon>
        <taxon>Rhodobacterales</taxon>
        <taxon>Paracoccaceae</taxon>
        <taxon>Paroceanicella</taxon>
    </lineage>
</organism>
<comment type="subcellular location">
    <subcellularLocation>
        <location evidence="2">Cell membrane</location>
        <topology evidence="2">Multi-pass membrane protein</topology>
    </subcellularLocation>
</comment>
<evidence type="ECO:0000256" key="6">
    <source>
        <dbReference type="ARBA" id="ARBA00022692"/>
    </source>
</evidence>
<feature type="domain" description="Cytochrome b561 bacterial/Ni-hydrogenase" evidence="14">
    <location>
        <begin position="6"/>
        <end position="185"/>
    </location>
</feature>
<keyword evidence="10" id="KW-0408">Iron</keyword>
<feature type="transmembrane region" description="Helical" evidence="13">
    <location>
        <begin position="12"/>
        <end position="32"/>
    </location>
</feature>
<dbReference type="RefSeq" id="WP_138574956.1">
    <property type="nucleotide sequence ID" value="NZ_CP040818.1"/>
</dbReference>
<dbReference type="GO" id="GO:0046872">
    <property type="term" value="F:metal ion binding"/>
    <property type="evidence" value="ECO:0007669"/>
    <property type="project" value="UniProtKB-KW"/>
</dbReference>
<evidence type="ECO:0000256" key="8">
    <source>
        <dbReference type="ARBA" id="ARBA00022982"/>
    </source>
</evidence>
<accession>A0A5B8FHY9</accession>
<dbReference type="GO" id="GO:0009055">
    <property type="term" value="F:electron transfer activity"/>
    <property type="evidence" value="ECO:0007669"/>
    <property type="project" value="InterPro"/>
</dbReference>
<evidence type="ECO:0000313" key="16">
    <source>
        <dbReference type="Proteomes" id="UP000305888"/>
    </source>
</evidence>
<dbReference type="Gene3D" id="1.20.120.1770">
    <property type="match status" value="1"/>
</dbReference>
<evidence type="ECO:0000256" key="1">
    <source>
        <dbReference type="ARBA" id="ARBA00001970"/>
    </source>
</evidence>
<feature type="transmembrane region" description="Helical" evidence="13">
    <location>
        <begin position="93"/>
        <end position="117"/>
    </location>
</feature>
<keyword evidence="11 13" id="KW-0472">Membrane</keyword>
<keyword evidence="5" id="KW-0349">Heme</keyword>
<dbReference type="PANTHER" id="PTHR30529:SF1">
    <property type="entry name" value="CYTOCHROME B561 HOMOLOG 2"/>
    <property type="match status" value="1"/>
</dbReference>
<keyword evidence="6 13" id="KW-0812">Transmembrane</keyword>
<keyword evidence="7" id="KW-0479">Metal-binding</keyword>
<comment type="similarity">
    <text evidence="12">Belongs to the cytochrome b561 family.</text>
</comment>
<dbReference type="InterPro" id="IPR052168">
    <property type="entry name" value="Cytochrome_b561_oxidase"/>
</dbReference>
<evidence type="ECO:0000313" key="15">
    <source>
        <dbReference type="EMBL" id="QDL93031.1"/>
    </source>
</evidence>
<evidence type="ECO:0000259" key="14">
    <source>
        <dbReference type="Pfam" id="PF01292"/>
    </source>
</evidence>
<evidence type="ECO:0000256" key="3">
    <source>
        <dbReference type="ARBA" id="ARBA00022448"/>
    </source>
</evidence>
<dbReference type="InterPro" id="IPR016174">
    <property type="entry name" value="Di-haem_cyt_TM"/>
</dbReference>
<keyword evidence="3" id="KW-0813">Transport</keyword>
<evidence type="ECO:0000256" key="7">
    <source>
        <dbReference type="ARBA" id="ARBA00022723"/>
    </source>
</evidence>
<keyword evidence="16" id="KW-1185">Reference proteome</keyword>
<dbReference type="OrthoDB" id="8156287at2"/>